<reference evidence="10" key="1">
    <citation type="submission" date="2016-10" db="EMBL/GenBank/DDBJ databases">
        <authorList>
            <person name="Varghese N."/>
            <person name="Submissions S."/>
        </authorList>
    </citation>
    <scope>NUCLEOTIDE SEQUENCE [LARGE SCALE GENOMIC DNA]</scope>
    <source>
        <strain evidence="10">DSM 3695</strain>
    </source>
</reference>
<dbReference type="OrthoDB" id="9768177at2"/>
<evidence type="ECO:0000256" key="5">
    <source>
        <dbReference type="ARBA" id="ARBA00023136"/>
    </source>
</evidence>
<keyword evidence="3 7" id="KW-1134">Transmembrane beta strand</keyword>
<dbReference type="PROSITE" id="PS52016">
    <property type="entry name" value="TONB_DEPENDENT_REC_3"/>
    <property type="match status" value="1"/>
</dbReference>
<keyword evidence="5 7" id="KW-0472">Membrane</keyword>
<dbReference type="SUPFAM" id="SSF49464">
    <property type="entry name" value="Carboxypeptidase regulatory domain-like"/>
    <property type="match status" value="1"/>
</dbReference>
<evidence type="ECO:0000256" key="7">
    <source>
        <dbReference type="PROSITE-ProRule" id="PRU01360"/>
    </source>
</evidence>
<protein>
    <submittedName>
        <fullName evidence="9">TonB-linked outer membrane protein, SusC/RagA family</fullName>
    </submittedName>
</protein>
<dbReference type="InterPro" id="IPR023997">
    <property type="entry name" value="TonB-dep_OMP_SusC/RagA_CS"/>
</dbReference>
<evidence type="ECO:0000256" key="2">
    <source>
        <dbReference type="ARBA" id="ARBA00022448"/>
    </source>
</evidence>
<dbReference type="Pfam" id="PF07660">
    <property type="entry name" value="STN"/>
    <property type="match status" value="1"/>
</dbReference>
<evidence type="ECO:0000256" key="4">
    <source>
        <dbReference type="ARBA" id="ARBA00022692"/>
    </source>
</evidence>
<evidence type="ECO:0000256" key="3">
    <source>
        <dbReference type="ARBA" id="ARBA00022452"/>
    </source>
</evidence>
<accession>A0A1I0RUQ5</accession>
<organism evidence="9 10">
    <name type="scientific">Chitinophaga arvensicola</name>
    <dbReference type="NCBI Taxonomy" id="29529"/>
    <lineage>
        <taxon>Bacteria</taxon>
        <taxon>Pseudomonadati</taxon>
        <taxon>Bacteroidota</taxon>
        <taxon>Chitinophagia</taxon>
        <taxon>Chitinophagales</taxon>
        <taxon>Chitinophagaceae</taxon>
        <taxon>Chitinophaga</taxon>
    </lineage>
</organism>
<dbReference type="SUPFAM" id="SSF56935">
    <property type="entry name" value="Porins"/>
    <property type="match status" value="1"/>
</dbReference>
<dbReference type="Gene3D" id="2.60.40.1120">
    <property type="entry name" value="Carboxypeptidase-like, regulatory domain"/>
    <property type="match status" value="1"/>
</dbReference>
<dbReference type="STRING" id="29529.SAMN04488122_3429"/>
<comment type="similarity">
    <text evidence="7">Belongs to the TonB-dependent receptor family.</text>
</comment>
<dbReference type="InterPro" id="IPR036942">
    <property type="entry name" value="Beta-barrel_TonB_sf"/>
</dbReference>
<dbReference type="Pfam" id="PF07715">
    <property type="entry name" value="Plug"/>
    <property type="match status" value="1"/>
</dbReference>
<dbReference type="Pfam" id="PF13715">
    <property type="entry name" value="CarbopepD_reg_2"/>
    <property type="match status" value="1"/>
</dbReference>
<dbReference type="SMART" id="SM00965">
    <property type="entry name" value="STN"/>
    <property type="match status" value="1"/>
</dbReference>
<keyword evidence="6 7" id="KW-0998">Cell outer membrane</keyword>
<dbReference type="Proteomes" id="UP000199310">
    <property type="component" value="Unassembled WGS sequence"/>
</dbReference>
<dbReference type="InterPro" id="IPR039426">
    <property type="entry name" value="TonB-dep_rcpt-like"/>
</dbReference>
<dbReference type="Gene3D" id="2.40.170.20">
    <property type="entry name" value="TonB-dependent receptor, beta-barrel domain"/>
    <property type="match status" value="1"/>
</dbReference>
<dbReference type="EMBL" id="FOJG01000001">
    <property type="protein sequence ID" value="SEW45179.1"/>
    <property type="molecule type" value="Genomic_DNA"/>
</dbReference>
<dbReference type="AlphaFoldDB" id="A0A1I0RUQ5"/>
<keyword evidence="2 7" id="KW-0813">Transport</keyword>
<keyword evidence="10" id="KW-1185">Reference proteome</keyword>
<comment type="subcellular location">
    <subcellularLocation>
        <location evidence="1 7">Cell outer membrane</location>
        <topology evidence="1 7">Multi-pass membrane protein</topology>
    </subcellularLocation>
</comment>
<evidence type="ECO:0000256" key="1">
    <source>
        <dbReference type="ARBA" id="ARBA00004571"/>
    </source>
</evidence>
<dbReference type="InterPro" id="IPR012910">
    <property type="entry name" value="Plug_dom"/>
</dbReference>
<dbReference type="Gene3D" id="2.170.130.10">
    <property type="entry name" value="TonB-dependent receptor, plug domain"/>
    <property type="match status" value="1"/>
</dbReference>
<keyword evidence="4 7" id="KW-0812">Transmembrane</keyword>
<dbReference type="NCBIfam" id="TIGR04057">
    <property type="entry name" value="SusC_RagA_signa"/>
    <property type="match status" value="1"/>
</dbReference>
<proteinExistence type="inferred from homology"/>
<evidence type="ECO:0000313" key="9">
    <source>
        <dbReference type="EMBL" id="SEW45179.1"/>
    </source>
</evidence>
<dbReference type="InterPro" id="IPR037066">
    <property type="entry name" value="Plug_dom_sf"/>
</dbReference>
<dbReference type="Gene3D" id="3.55.50.30">
    <property type="match status" value="1"/>
</dbReference>
<dbReference type="NCBIfam" id="TIGR04056">
    <property type="entry name" value="OMP_RagA_SusC"/>
    <property type="match status" value="1"/>
</dbReference>
<dbReference type="InterPro" id="IPR011662">
    <property type="entry name" value="Secretin/TonB_short_N"/>
</dbReference>
<gene>
    <name evidence="9" type="ORF">SAMN04488122_3429</name>
</gene>
<dbReference type="FunFam" id="2.170.130.10:FF:000003">
    <property type="entry name" value="SusC/RagA family TonB-linked outer membrane protein"/>
    <property type="match status" value="1"/>
</dbReference>
<evidence type="ECO:0000259" key="8">
    <source>
        <dbReference type="SMART" id="SM00965"/>
    </source>
</evidence>
<sequence length="1103" mass="122122">MKIYTRIVVSLIQQIMKTGCRLFILILMSTQLLLGAVSKGQSRTGDETIDCSFSRQSLKEAFSIIQQKTNYLFVYNEQVIAPYKTVDLQARQKTVAWTVNELLRNTRLTYKIQNNKIIILEKEKAATPPPSPAFTVLAAEKVKGKVTDEKGTPLPGVTVAVKNANRGAVTDNEGVFSVDAAVGDILLFSMSGYMRREVTVAVGHLGTIVLQEDVKGLEEVVVVGYGTQKKRDITGSISSVKGSEIAEQPTTNAAQALKGKVAGLDVFSSGNEPGAGANILLRGQRSIKNDNSPLIVLDGIPMVGGFNEINPNDIASVEVLKDASSTAIYGSRAANGVLIITTKRGKAGKTNVNYDAYYGATSITKKLDLMNGEQFAQLRREAARTADPNNNYPADATLFDDIALQSLAKGRSTDWQDLIYHNGAKQNHQLSVTGGKEKTQFAVSFNYFKEKGIIDKTDFTRGALRINLDHQVNSRIRMGVSTLASMSTQNVTDNTVFDNALRLNPLGIPYDSTGKLLFRPNNDEGQRVNPLSVIRNTVNQRYKTRVFASMYGEWDIFKDLTYRLNIGPEMEASKDGYFKGSETDDNQGGNATAGLSNSDMFSITVENILKYNKQLSKSQRLGITLLQSSQQQTINSSGIRANKLPYEAQSYHNLETAGEVTGITSDYRKSLLLSYMARINYDYKNRYLFTVTGRADGSSVFAAGHKWGYFPSAAVAWRVDAEPFMQALPKVNTLKLRLSYGSTGFNGILPYGTFSTLKKSSYAFGETGMNGFQPATIANPNLKWESTASLNAGIDFGLFNDRITGTVEHYISNTKNILLRRSIPGSTGYTEVLENIGATRNKGWEVTISTVNINTENGFQWTTDLNFSTNKNEIVQLYGDGKDDIGNQWFIGQPIKVFYDYQKTGIWQTSETELAASYGAKPGQIKLLDKNGDKKYSDQDRMILGSQFPGWIGGMTNRFSYKGMELNVVINTRQNYLIYSRWYENNNRLAGRYNNINVDYWTPENPTNENPRPDKNQEGVYQGATLAYKDASFVRIKNLSLGYSLPQLWLQRAAIKTLKITLSAENPFTITGYKGQDPEFESDGTRAMYPTVKMYAIGLNAAF</sequence>
<dbReference type="InterPro" id="IPR023996">
    <property type="entry name" value="TonB-dep_OMP_SusC/RagA"/>
</dbReference>
<name>A0A1I0RUQ5_9BACT</name>
<dbReference type="InterPro" id="IPR008969">
    <property type="entry name" value="CarboxyPept-like_regulatory"/>
</dbReference>
<evidence type="ECO:0000256" key="6">
    <source>
        <dbReference type="ARBA" id="ARBA00023237"/>
    </source>
</evidence>
<feature type="domain" description="Secretin/TonB short N-terminal" evidence="8">
    <location>
        <begin position="71"/>
        <end position="123"/>
    </location>
</feature>
<dbReference type="GO" id="GO:0009279">
    <property type="term" value="C:cell outer membrane"/>
    <property type="evidence" value="ECO:0007669"/>
    <property type="project" value="UniProtKB-SubCell"/>
</dbReference>
<evidence type="ECO:0000313" key="10">
    <source>
        <dbReference type="Proteomes" id="UP000199310"/>
    </source>
</evidence>